<gene>
    <name evidence="1" type="ORF">GLOINDRAFT_10918</name>
</gene>
<protein>
    <submittedName>
        <fullName evidence="1">Uncharacterized protein</fullName>
    </submittedName>
</protein>
<evidence type="ECO:0000313" key="1">
    <source>
        <dbReference type="EMBL" id="ERZ98075.1"/>
    </source>
</evidence>
<accession>U9T3Y4</accession>
<sequence length="69" mass="8205">MLIKLMDKVDWDVEMYLKIQMVEIIHTVQSGESMEVPDKEENFSSILEILASILNIKVRFKPFIKWSYI</sequence>
<name>U9T3Y4_RHIID</name>
<organism evidence="1">
    <name type="scientific">Rhizophagus irregularis (strain DAOM 181602 / DAOM 197198 / MUCL 43194)</name>
    <name type="common">Arbuscular mycorrhizal fungus</name>
    <name type="synonym">Glomus intraradices</name>
    <dbReference type="NCBI Taxonomy" id="747089"/>
    <lineage>
        <taxon>Eukaryota</taxon>
        <taxon>Fungi</taxon>
        <taxon>Fungi incertae sedis</taxon>
        <taxon>Mucoromycota</taxon>
        <taxon>Glomeromycotina</taxon>
        <taxon>Glomeromycetes</taxon>
        <taxon>Glomerales</taxon>
        <taxon>Glomeraceae</taxon>
        <taxon>Rhizophagus</taxon>
    </lineage>
</organism>
<dbReference type="EMBL" id="KI299069">
    <property type="protein sequence ID" value="ERZ98075.1"/>
    <property type="molecule type" value="Genomic_DNA"/>
</dbReference>
<dbReference type="HOGENOM" id="CLU_2777248_0_0_1"/>
<dbReference type="AlphaFoldDB" id="U9T3Y4"/>
<proteinExistence type="predicted"/>
<reference evidence="1" key="1">
    <citation type="submission" date="2013-07" db="EMBL/GenBank/DDBJ databases">
        <title>The genome of an arbuscular mycorrhizal fungus provides insights into the evolution of the oldest plant symbiosis.</title>
        <authorList>
            <consortium name="DOE Joint Genome Institute"/>
            <person name="Tisserant E."/>
            <person name="Malbreil M."/>
            <person name="Kuo A."/>
            <person name="Kohler A."/>
            <person name="Symeonidi A."/>
            <person name="Balestrini R."/>
            <person name="Charron P."/>
            <person name="Duensing N."/>
            <person name="Frei-dit-Frey N."/>
            <person name="Gianinazzi-Pearson V."/>
            <person name="Gilbert B."/>
            <person name="Handa Y."/>
            <person name="Hijri M."/>
            <person name="Kaul R."/>
            <person name="Kawaguchi M."/>
            <person name="Krajinski F."/>
            <person name="Lammers P."/>
            <person name="Lapierre D."/>
            <person name="Masclaux F.G."/>
            <person name="Murat C."/>
            <person name="Morin E."/>
            <person name="Ndikumana S."/>
            <person name="Pagni M."/>
            <person name="Petitpierre D."/>
            <person name="Requena N."/>
            <person name="Rosikiewicz P."/>
            <person name="Riley R."/>
            <person name="Saito K."/>
            <person name="San Clemente H."/>
            <person name="Shapiro H."/>
            <person name="van Tuinen D."/>
            <person name="Becard G."/>
            <person name="Bonfante P."/>
            <person name="Paszkowski U."/>
            <person name="Shachar-Hill Y."/>
            <person name="Young J.P."/>
            <person name="Sanders I.R."/>
            <person name="Henrissat B."/>
            <person name="Rensing S.A."/>
            <person name="Grigoriev I.V."/>
            <person name="Corradi N."/>
            <person name="Roux C."/>
            <person name="Martin F."/>
        </authorList>
    </citation>
    <scope>NUCLEOTIDE SEQUENCE</scope>
    <source>
        <strain evidence="1">DAOM 197198</strain>
    </source>
</reference>